<gene>
    <name evidence="2" type="ORF">SPI_05807</name>
</gene>
<dbReference type="EMBL" id="AZHD01000010">
    <property type="protein sequence ID" value="OAA59609.1"/>
    <property type="molecule type" value="Genomic_DNA"/>
</dbReference>
<evidence type="ECO:0000313" key="2">
    <source>
        <dbReference type="EMBL" id="OAA59609.1"/>
    </source>
</evidence>
<accession>A0A167SGM6</accession>
<keyword evidence="3" id="KW-1185">Reference proteome</keyword>
<proteinExistence type="predicted"/>
<dbReference type="AlphaFoldDB" id="A0A167SGM6"/>
<evidence type="ECO:0000313" key="3">
    <source>
        <dbReference type="Proteomes" id="UP000076874"/>
    </source>
</evidence>
<feature type="domain" description="Calcineurin-like phosphoesterase" evidence="1">
    <location>
        <begin position="60"/>
        <end position="257"/>
    </location>
</feature>
<dbReference type="OrthoDB" id="630188at2759"/>
<evidence type="ECO:0000259" key="1">
    <source>
        <dbReference type="Pfam" id="PF00149"/>
    </source>
</evidence>
<dbReference type="InterPro" id="IPR004843">
    <property type="entry name" value="Calcineurin-like_PHP"/>
</dbReference>
<dbReference type="Gene3D" id="3.60.21.10">
    <property type="match status" value="1"/>
</dbReference>
<dbReference type="SUPFAM" id="SSF56300">
    <property type="entry name" value="Metallo-dependent phosphatases"/>
    <property type="match status" value="1"/>
</dbReference>
<comment type="caution">
    <text evidence="2">The sequence shown here is derived from an EMBL/GenBank/DDBJ whole genome shotgun (WGS) entry which is preliminary data.</text>
</comment>
<name>A0A167SGM6_9HYPO</name>
<dbReference type="CDD" id="cd07379">
    <property type="entry name" value="MPP_239FB"/>
    <property type="match status" value="1"/>
</dbReference>
<dbReference type="PANTHER" id="PTHR12905">
    <property type="entry name" value="METALLOPHOSPHOESTERASE"/>
    <property type="match status" value="1"/>
</dbReference>
<protein>
    <submittedName>
        <fullName evidence="2">Metallophosphoesterase domain protein</fullName>
    </submittedName>
</protein>
<dbReference type="InterPro" id="IPR051693">
    <property type="entry name" value="UPF0046_metallophosphoest"/>
</dbReference>
<reference evidence="2 3" key="1">
    <citation type="journal article" date="2016" name="Genome Biol. Evol.">
        <title>Divergent and convergent evolution of fungal pathogenicity.</title>
        <authorList>
            <person name="Shang Y."/>
            <person name="Xiao G."/>
            <person name="Zheng P."/>
            <person name="Cen K."/>
            <person name="Zhan S."/>
            <person name="Wang C."/>
        </authorList>
    </citation>
    <scope>NUCLEOTIDE SEQUENCE [LARGE SCALE GENOMIC DNA]</scope>
    <source>
        <strain evidence="2 3">RCEF 264</strain>
    </source>
</reference>
<sequence>MAQNSTAKLPTWRPAQPTPWQAFRRDPAVVVARWLYRMRAPHHRLSPPLRSASPATKPITIVCISDTHNAQPAVPDGDVLLHAGDLTDRGSFAELQAQLTWLQGLPHRHKVVIAGNHDLLLDPDFAGRFPDRVPDNSGGAGTARGDLDWGDLVYLNDSSVDLTIASPSSSSSSSPSVDRTLRVYGAPWTENCGTFAFQYPPVRPRVWADRIPAGTDIVLVHGPPKGHCDLGGKGCPQLLREIRRARPALVVCGHIHAAHGREDLVYDGAETAYDAVVLGDRGLLGVAALAWWLLWSKVRVSSWLRRPLATGTRLVNAAVMAGGPEPKLRDAIVVQL</sequence>
<dbReference type="Proteomes" id="UP000076874">
    <property type="component" value="Unassembled WGS sequence"/>
</dbReference>
<dbReference type="GO" id="GO:0016787">
    <property type="term" value="F:hydrolase activity"/>
    <property type="evidence" value="ECO:0007669"/>
    <property type="project" value="InterPro"/>
</dbReference>
<dbReference type="Pfam" id="PF00149">
    <property type="entry name" value="Metallophos"/>
    <property type="match status" value="1"/>
</dbReference>
<organism evidence="2 3">
    <name type="scientific">Niveomyces insectorum RCEF 264</name>
    <dbReference type="NCBI Taxonomy" id="1081102"/>
    <lineage>
        <taxon>Eukaryota</taxon>
        <taxon>Fungi</taxon>
        <taxon>Dikarya</taxon>
        <taxon>Ascomycota</taxon>
        <taxon>Pezizomycotina</taxon>
        <taxon>Sordariomycetes</taxon>
        <taxon>Hypocreomycetidae</taxon>
        <taxon>Hypocreales</taxon>
        <taxon>Cordycipitaceae</taxon>
        <taxon>Niveomyces</taxon>
    </lineage>
</organism>
<dbReference type="InterPro" id="IPR029052">
    <property type="entry name" value="Metallo-depent_PP-like"/>
</dbReference>
<dbReference type="PANTHER" id="PTHR12905:SF18">
    <property type="entry name" value="ESTER HYDROLASE, PUTATIVE (AFU_ORTHOLOGUE AFUA_4G03130)-RELATED"/>
    <property type="match status" value="1"/>
</dbReference>